<dbReference type="EMBL" id="JADKGY010000006">
    <property type="protein sequence ID" value="MBK9982603.1"/>
    <property type="molecule type" value="Genomic_DNA"/>
</dbReference>
<evidence type="ECO:0000256" key="11">
    <source>
        <dbReference type="ARBA" id="ARBA00023136"/>
    </source>
</evidence>
<evidence type="ECO:0000256" key="7">
    <source>
        <dbReference type="ARBA" id="ARBA00022989"/>
    </source>
</evidence>
<reference evidence="14 15" key="1">
    <citation type="submission" date="2020-10" db="EMBL/GenBank/DDBJ databases">
        <title>Connecting structure to function with the recovery of over 1000 high-quality activated sludge metagenome-assembled genomes encoding full-length rRNA genes using long-read sequencing.</title>
        <authorList>
            <person name="Singleton C.M."/>
            <person name="Petriglieri F."/>
            <person name="Kristensen J.M."/>
            <person name="Kirkegaard R.H."/>
            <person name="Michaelsen T.Y."/>
            <person name="Andersen M.H."/>
            <person name="Karst S.M."/>
            <person name="Dueholm M.S."/>
            <person name="Nielsen P.H."/>
            <person name="Albertsen M."/>
        </authorList>
    </citation>
    <scope>NUCLEOTIDE SEQUENCE [LARGE SCALE GENOMIC DNA]</scope>
    <source>
        <strain evidence="14">Ribe_18-Q3-R11-54_MAXAC.273</strain>
    </source>
</reference>
<feature type="transmembrane region" description="Helical" evidence="12">
    <location>
        <begin position="100"/>
        <end position="119"/>
    </location>
</feature>
<keyword evidence="6" id="KW-0479">Metal-binding</keyword>
<feature type="domain" description="Fatty acid desaturase" evidence="13">
    <location>
        <begin position="106"/>
        <end position="311"/>
    </location>
</feature>
<comment type="similarity">
    <text evidence="2">Belongs to the fatty acid desaturase type 1 family. AlkB subfamily.</text>
</comment>
<evidence type="ECO:0000256" key="9">
    <source>
        <dbReference type="ARBA" id="ARBA00023004"/>
    </source>
</evidence>
<keyword evidence="8" id="KW-0560">Oxidoreductase</keyword>
<dbReference type="GO" id="GO:0046872">
    <property type="term" value="F:metal ion binding"/>
    <property type="evidence" value="ECO:0007669"/>
    <property type="project" value="UniProtKB-KW"/>
</dbReference>
<dbReference type="AlphaFoldDB" id="A0A9D7XSJ9"/>
<dbReference type="GO" id="GO:0005886">
    <property type="term" value="C:plasma membrane"/>
    <property type="evidence" value="ECO:0007669"/>
    <property type="project" value="UniProtKB-SubCell"/>
</dbReference>
<keyword evidence="5 12" id="KW-0812">Transmembrane</keyword>
<gene>
    <name evidence="14" type="ORF">IPP15_09275</name>
</gene>
<protein>
    <submittedName>
        <fullName evidence="14">Alkane 1-monooxygenase</fullName>
    </submittedName>
</protein>
<feature type="transmembrane region" description="Helical" evidence="12">
    <location>
        <begin position="70"/>
        <end position="88"/>
    </location>
</feature>
<evidence type="ECO:0000256" key="1">
    <source>
        <dbReference type="ARBA" id="ARBA00004429"/>
    </source>
</evidence>
<name>A0A9D7XSJ9_9BACT</name>
<evidence type="ECO:0000256" key="5">
    <source>
        <dbReference type="ARBA" id="ARBA00022692"/>
    </source>
</evidence>
<evidence type="ECO:0000256" key="8">
    <source>
        <dbReference type="ARBA" id="ARBA00023002"/>
    </source>
</evidence>
<evidence type="ECO:0000313" key="14">
    <source>
        <dbReference type="EMBL" id="MBK9982603.1"/>
    </source>
</evidence>
<dbReference type="CDD" id="cd03512">
    <property type="entry name" value="Alkane-hydroxylase"/>
    <property type="match status" value="1"/>
</dbReference>
<dbReference type="Proteomes" id="UP000808337">
    <property type="component" value="Unassembled WGS sequence"/>
</dbReference>
<keyword evidence="9" id="KW-0408">Iron</keyword>
<evidence type="ECO:0000256" key="2">
    <source>
        <dbReference type="ARBA" id="ARBA00010823"/>
    </source>
</evidence>
<keyword evidence="7 12" id="KW-1133">Transmembrane helix</keyword>
<evidence type="ECO:0000256" key="6">
    <source>
        <dbReference type="ARBA" id="ARBA00022723"/>
    </source>
</evidence>
<dbReference type="InterPro" id="IPR033885">
    <property type="entry name" value="AlkB/XylM"/>
</dbReference>
<comment type="caution">
    <text evidence="14">The sequence shown here is derived from an EMBL/GenBank/DDBJ whole genome shotgun (WGS) entry which is preliminary data.</text>
</comment>
<evidence type="ECO:0000313" key="15">
    <source>
        <dbReference type="Proteomes" id="UP000808337"/>
    </source>
</evidence>
<evidence type="ECO:0000256" key="4">
    <source>
        <dbReference type="ARBA" id="ARBA00022519"/>
    </source>
</evidence>
<keyword evidence="3" id="KW-1003">Cell membrane</keyword>
<dbReference type="GO" id="GO:0006629">
    <property type="term" value="P:lipid metabolic process"/>
    <property type="evidence" value="ECO:0007669"/>
    <property type="project" value="InterPro"/>
</dbReference>
<sequence>MHLRDFKYLAAYIVPLTCLAGLYFGGWVSPGVIYFGFVLVPVIEFFVPASVVNESEEIADQKKKMKIFDFLLYLNVPLVYFITGYFVWMINHKALTIPEIIFSVLNVGIFLGVSGINVAHELGHRSGTFDRWMTRLLLLPVLYSHFTLEHNYGHHLNVATPEDPATAKKGEPVYAFFIRSICEGYKNAWRVGFKILASAGKPKWMHEMIWSHIAQLFLLTAVFYFSGWAGLIIYVFTALVGILTLESVNYIEHYGLFRNMLPSGRYELMDERHSWNSNHELGRIVLFELVRHSDHHYQSQRKYQTLRHLDRSPQLPFGYPTSILMALFPPLWFRVMNPRLRSIEEVNSN</sequence>
<comment type="subcellular location">
    <subcellularLocation>
        <location evidence="1">Cell inner membrane</location>
        <topology evidence="1">Multi-pass membrane protein</topology>
    </subcellularLocation>
</comment>
<keyword evidence="11 12" id="KW-0472">Membrane</keyword>
<dbReference type="Pfam" id="PF00487">
    <property type="entry name" value="FA_desaturase"/>
    <property type="match status" value="1"/>
</dbReference>
<dbReference type="PANTHER" id="PTHR38674:SF1">
    <property type="entry name" value="ALKANE 1-MONOOXYGENASE 1"/>
    <property type="match status" value="1"/>
</dbReference>
<organism evidence="14 15">
    <name type="scientific">Candidatus Opimibacter skivensis</name>
    <dbReference type="NCBI Taxonomy" id="2982028"/>
    <lineage>
        <taxon>Bacteria</taxon>
        <taxon>Pseudomonadati</taxon>
        <taxon>Bacteroidota</taxon>
        <taxon>Saprospiria</taxon>
        <taxon>Saprospirales</taxon>
        <taxon>Saprospiraceae</taxon>
        <taxon>Candidatus Opimibacter</taxon>
    </lineage>
</organism>
<dbReference type="PANTHER" id="PTHR38674">
    <property type="entry name" value="ALKANE 1-MONOOXYGENASE 1"/>
    <property type="match status" value="1"/>
</dbReference>
<dbReference type="GO" id="GO:0004497">
    <property type="term" value="F:monooxygenase activity"/>
    <property type="evidence" value="ECO:0007669"/>
    <property type="project" value="UniProtKB-KW"/>
</dbReference>
<proteinExistence type="inferred from homology"/>
<feature type="transmembrane region" description="Helical" evidence="12">
    <location>
        <begin position="9"/>
        <end position="26"/>
    </location>
</feature>
<keyword evidence="10" id="KW-0503">Monooxygenase</keyword>
<evidence type="ECO:0000259" key="13">
    <source>
        <dbReference type="Pfam" id="PF00487"/>
    </source>
</evidence>
<keyword evidence="4" id="KW-0997">Cell inner membrane</keyword>
<feature type="transmembrane region" description="Helical" evidence="12">
    <location>
        <begin position="32"/>
        <end position="49"/>
    </location>
</feature>
<evidence type="ECO:0000256" key="12">
    <source>
        <dbReference type="SAM" id="Phobius"/>
    </source>
</evidence>
<evidence type="ECO:0000256" key="10">
    <source>
        <dbReference type="ARBA" id="ARBA00023033"/>
    </source>
</evidence>
<dbReference type="InterPro" id="IPR005804">
    <property type="entry name" value="FA_desaturase_dom"/>
</dbReference>
<evidence type="ECO:0000256" key="3">
    <source>
        <dbReference type="ARBA" id="ARBA00022475"/>
    </source>
</evidence>
<accession>A0A9D7XSJ9</accession>